<dbReference type="InterPro" id="IPR009057">
    <property type="entry name" value="Homeodomain-like_sf"/>
</dbReference>
<protein>
    <recommendedName>
        <fullName evidence="3">HTH tetR-type domain-containing protein</fullName>
    </recommendedName>
</protein>
<dbReference type="PRINTS" id="PR00455">
    <property type="entry name" value="HTHTETR"/>
</dbReference>
<evidence type="ECO:0000313" key="4">
    <source>
        <dbReference type="EMBL" id="KGR77898.1"/>
    </source>
</evidence>
<dbReference type="InterPro" id="IPR036271">
    <property type="entry name" value="Tet_transcr_reg_TetR-rel_C_sf"/>
</dbReference>
<feature type="domain" description="HTH tetR-type" evidence="3">
    <location>
        <begin position="9"/>
        <end position="69"/>
    </location>
</feature>
<dbReference type="PANTHER" id="PTHR43479:SF11">
    <property type="entry name" value="ACREF_ENVCD OPERON REPRESSOR-RELATED"/>
    <property type="match status" value="1"/>
</dbReference>
<dbReference type="STRING" id="1384049.CD29_13495"/>
<evidence type="ECO:0000256" key="1">
    <source>
        <dbReference type="ARBA" id="ARBA00023125"/>
    </source>
</evidence>
<dbReference type="SUPFAM" id="SSF48498">
    <property type="entry name" value="Tetracyclin repressor-like, C-terminal domain"/>
    <property type="match status" value="1"/>
</dbReference>
<dbReference type="Gene3D" id="1.10.10.60">
    <property type="entry name" value="Homeodomain-like"/>
    <property type="match status" value="1"/>
</dbReference>
<evidence type="ECO:0000313" key="5">
    <source>
        <dbReference type="Proteomes" id="UP000030416"/>
    </source>
</evidence>
<dbReference type="Proteomes" id="UP000030416">
    <property type="component" value="Unassembled WGS sequence"/>
</dbReference>
<comment type="caution">
    <text evidence="4">The sequence shown here is derived from an EMBL/GenBank/DDBJ whole genome shotgun (WGS) entry which is preliminary data.</text>
</comment>
<dbReference type="SUPFAM" id="SSF46689">
    <property type="entry name" value="Homeodomain-like"/>
    <property type="match status" value="1"/>
</dbReference>
<dbReference type="OrthoDB" id="9780939at2"/>
<dbReference type="eggNOG" id="COG1309">
    <property type="taxonomic scope" value="Bacteria"/>
</dbReference>
<dbReference type="PROSITE" id="PS50977">
    <property type="entry name" value="HTH_TETR_2"/>
    <property type="match status" value="1"/>
</dbReference>
<evidence type="ECO:0000256" key="2">
    <source>
        <dbReference type="PROSITE-ProRule" id="PRU00335"/>
    </source>
</evidence>
<proteinExistence type="predicted"/>
<evidence type="ECO:0000259" key="3">
    <source>
        <dbReference type="PROSITE" id="PS50977"/>
    </source>
</evidence>
<gene>
    <name evidence="4" type="ORF">CD29_13495</name>
</gene>
<reference evidence="4 5" key="1">
    <citation type="submission" date="2014-02" db="EMBL/GenBank/DDBJ databases">
        <title>Draft genome sequence of Lysinibacillus manganicus DSM 26584T.</title>
        <authorList>
            <person name="Zhang F."/>
            <person name="Wang G."/>
            <person name="Zhang L."/>
        </authorList>
    </citation>
    <scope>NUCLEOTIDE SEQUENCE [LARGE SCALE GENOMIC DNA]</scope>
    <source>
        <strain evidence="4 5">DSM 26584</strain>
    </source>
</reference>
<dbReference type="InterPro" id="IPR050624">
    <property type="entry name" value="HTH-type_Tx_Regulator"/>
</dbReference>
<dbReference type="Pfam" id="PF00440">
    <property type="entry name" value="TetR_N"/>
    <property type="match status" value="1"/>
</dbReference>
<dbReference type="InterPro" id="IPR041490">
    <property type="entry name" value="KstR2_TetR_C"/>
</dbReference>
<keyword evidence="5" id="KW-1185">Reference proteome</keyword>
<dbReference type="PANTHER" id="PTHR43479">
    <property type="entry name" value="ACREF/ENVCD OPERON REPRESSOR-RELATED"/>
    <property type="match status" value="1"/>
</dbReference>
<dbReference type="RefSeq" id="WP_036187561.1">
    <property type="nucleotide sequence ID" value="NZ_AVDA01000015.1"/>
</dbReference>
<feature type="DNA-binding region" description="H-T-H motif" evidence="2">
    <location>
        <begin position="32"/>
        <end position="51"/>
    </location>
</feature>
<dbReference type="GO" id="GO:0003677">
    <property type="term" value="F:DNA binding"/>
    <property type="evidence" value="ECO:0007669"/>
    <property type="project" value="UniProtKB-UniRule"/>
</dbReference>
<keyword evidence="1 2" id="KW-0238">DNA-binding</keyword>
<dbReference type="AlphaFoldDB" id="A0A0A3I5E5"/>
<sequence length="196" mass="22775">MRISERRAKKKREEILKSAIAIVNKKGYEGTTMEEIAAALLMTKGSLYYYFKNKDDLIFQCHNFVLSKAVKDLEKCLRAENGVSASDTLKKMIEIHIYYAFNQKESLNLIIEPKKAYTGEYLEPVLRLRKHYAGLFDEIIERGVTQGEFVVHEPIITRQFILGGLNWVQQWVRPNGRLTIDDIIDLFAYNILKILK</sequence>
<dbReference type="Gene3D" id="1.10.357.10">
    <property type="entry name" value="Tetracycline Repressor, domain 2"/>
    <property type="match status" value="1"/>
</dbReference>
<accession>A0A0A3I5E5</accession>
<organism evidence="4 5">
    <name type="scientific">Ureibacillus manganicus DSM 26584</name>
    <dbReference type="NCBI Taxonomy" id="1384049"/>
    <lineage>
        <taxon>Bacteria</taxon>
        <taxon>Bacillati</taxon>
        <taxon>Bacillota</taxon>
        <taxon>Bacilli</taxon>
        <taxon>Bacillales</taxon>
        <taxon>Caryophanaceae</taxon>
        <taxon>Ureibacillus</taxon>
    </lineage>
</organism>
<dbReference type="Pfam" id="PF17932">
    <property type="entry name" value="TetR_C_24"/>
    <property type="match status" value="1"/>
</dbReference>
<dbReference type="InterPro" id="IPR001647">
    <property type="entry name" value="HTH_TetR"/>
</dbReference>
<dbReference type="EMBL" id="JPVN01000015">
    <property type="protein sequence ID" value="KGR77898.1"/>
    <property type="molecule type" value="Genomic_DNA"/>
</dbReference>
<name>A0A0A3I5E5_9BACL</name>